<evidence type="ECO:0000313" key="2">
    <source>
        <dbReference type="EMBL" id="KAJ8357491.1"/>
    </source>
</evidence>
<reference evidence="2" key="1">
    <citation type="journal article" date="2023" name="Science">
        <title>Genome structures resolve the early diversification of teleost fishes.</title>
        <authorList>
            <person name="Parey E."/>
            <person name="Louis A."/>
            <person name="Montfort J."/>
            <person name="Bouchez O."/>
            <person name="Roques C."/>
            <person name="Iampietro C."/>
            <person name="Lluch J."/>
            <person name="Castinel A."/>
            <person name="Donnadieu C."/>
            <person name="Desvignes T."/>
            <person name="Floi Bucao C."/>
            <person name="Jouanno E."/>
            <person name="Wen M."/>
            <person name="Mejri S."/>
            <person name="Dirks R."/>
            <person name="Jansen H."/>
            <person name="Henkel C."/>
            <person name="Chen W.J."/>
            <person name="Zahm M."/>
            <person name="Cabau C."/>
            <person name="Klopp C."/>
            <person name="Thompson A.W."/>
            <person name="Robinson-Rechavi M."/>
            <person name="Braasch I."/>
            <person name="Lecointre G."/>
            <person name="Bobe J."/>
            <person name="Postlethwait J.H."/>
            <person name="Berthelot C."/>
            <person name="Roest Crollius H."/>
            <person name="Guiguen Y."/>
        </authorList>
    </citation>
    <scope>NUCLEOTIDE SEQUENCE</scope>
    <source>
        <strain evidence="2">WJC10195</strain>
    </source>
</reference>
<evidence type="ECO:0000313" key="3">
    <source>
        <dbReference type="Proteomes" id="UP001152622"/>
    </source>
</evidence>
<sequence length="191" mass="20648">MPRFTQECASRPGLSAGGLTKAPPPTCAERSPAAALECCGVVSPSLGWSRQRRLPADRRIQHPVERPLEGGGGGHSAQARHSSTGSGPRPGSLHPSRDERETPFRCKWRSREKALTNGASSPVLNMKERCWADPPPINRLLGSLRGWVQSRGMRVPPTAKPHRPRCENNGEETSVHLQAKGCQPASSQEGD</sequence>
<dbReference type="AlphaFoldDB" id="A0A9Q1IY06"/>
<proteinExistence type="predicted"/>
<feature type="region of interest" description="Disordered" evidence="1">
    <location>
        <begin position="1"/>
        <end position="27"/>
    </location>
</feature>
<name>A0A9Q1IY06_SYNKA</name>
<feature type="compositionally biased region" description="Basic and acidic residues" evidence="1">
    <location>
        <begin position="54"/>
        <end position="68"/>
    </location>
</feature>
<dbReference type="EMBL" id="JAINUF010000006">
    <property type="protein sequence ID" value="KAJ8357491.1"/>
    <property type="molecule type" value="Genomic_DNA"/>
</dbReference>
<accession>A0A9Q1IY06</accession>
<comment type="caution">
    <text evidence="2">The sequence shown here is derived from an EMBL/GenBank/DDBJ whole genome shotgun (WGS) entry which is preliminary data.</text>
</comment>
<keyword evidence="3" id="KW-1185">Reference proteome</keyword>
<gene>
    <name evidence="2" type="ORF">SKAU_G00202850</name>
</gene>
<evidence type="ECO:0000256" key="1">
    <source>
        <dbReference type="SAM" id="MobiDB-lite"/>
    </source>
</evidence>
<dbReference type="Proteomes" id="UP001152622">
    <property type="component" value="Chromosome 6"/>
</dbReference>
<protein>
    <submittedName>
        <fullName evidence="2">Uncharacterized protein</fullName>
    </submittedName>
</protein>
<feature type="compositionally biased region" description="Basic and acidic residues" evidence="1">
    <location>
        <begin position="95"/>
        <end position="112"/>
    </location>
</feature>
<organism evidence="2 3">
    <name type="scientific">Synaphobranchus kaupii</name>
    <name type="common">Kaup's arrowtooth eel</name>
    <dbReference type="NCBI Taxonomy" id="118154"/>
    <lineage>
        <taxon>Eukaryota</taxon>
        <taxon>Metazoa</taxon>
        <taxon>Chordata</taxon>
        <taxon>Craniata</taxon>
        <taxon>Vertebrata</taxon>
        <taxon>Euteleostomi</taxon>
        <taxon>Actinopterygii</taxon>
        <taxon>Neopterygii</taxon>
        <taxon>Teleostei</taxon>
        <taxon>Anguilliformes</taxon>
        <taxon>Synaphobranchidae</taxon>
        <taxon>Synaphobranchus</taxon>
    </lineage>
</organism>
<feature type="region of interest" description="Disordered" evidence="1">
    <location>
        <begin position="50"/>
        <end position="112"/>
    </location>
</feature>
<feature type="region of interest" description="Disordered" evidence="1">
    <location>
        <begin position="149"/>
        <end position="191"/>
    </location>
</feature>